<reference evidence="6 7" key="1">
    <citation type="journal article" date="2019" name="Int. J. Syst. Evol. Microbiol.">
        <title>Capsulimonas corticalis gen. nov., sp. nov., an aerobic capsulated bacterium, of a novel bacterial order, Capsulimonadales ord. nov., of the class Armatimonadia of the phylum Armatimonadetes.</title>
        <authorList>
            <person name="Li J."/>
            <person name="Kudo C."/>
            <person name="Tonouchi A."/>
        </authorList>
    </citation>
    <scope>NUCLEOTIDE SEQUENCE [LARGE SCALE GENOMIC DNA]</scope>
    <source>
        <strain evidence="6 7">AX-7</strain>
    </source>
</reference>
<feature type="compositionally biased region" description="Pro residues" evidence="5">
    <location>
        <begin position="80"/>
        <end position="96"/>
    </location>
</feature>
<dbReference type="OrthoDB" id="9792439at2"/>
<accession>A0A402D590</accession>
<evidence type="ECO:0000313" key="7">
    <source>
        <dbReference type="Proteomes" id="UP000287394"/>
    </source>
</evidence>
<keyword evidence="4" id="KW-0472">Membrane</keyword>
<evidence type="ECO:0000313" key="6">
    <source>
        <dbReference type="EMBL" id="BDI29886.1"/>
    </source>
</evidence>
<keyword evidence="7" id="KW-1185">Reference proteome</keyword>
<evidence type="ECO:0000256" key="3">
    <source>
        <dbReference type="ARBA" id="ARBA00022989"/>
    </source>
</evidence>
<protein>
    <submittedName>
        <fullName evidence="6">Uncharacterized protein</fullName>
    </submittedName>
</protein>
<feature type="compositionally biased region" description="Basic and acidic residues" evidence="5">
    <location>
        <begin position="69"/>
        <end position="79"/>
    </location>
</feature>
<dbReference type="GO" id="GO:0055085">
    <property type="term" value="P:transmembrane transport"/>
    <property type="evidence" value="ECO:0007669"/>
    <property type="project" value="InterPro"/>
</dbReference>
<evidence type="ECO:0000256" key="2">
    <source>
        <dbReference type="ARBA" id="ARBA00022692"/>
    </source>
</evidence>
<dbReference type="KEGG" id="ccot:CCAX7_19370"/>
<dbReference type="Proteomes" id="UP000287394">
    <property type="component" value="Chromosome"/>
</dbReference>
<dbReference type="PROSITE" id="PS52015">
    <property type="entry name" value="TONB_CTD"/>
    <property type="match status" value="1"/>
</dbReference>
<evidence type="ECO:0000256" key="5">
    <source>
        <dbReference type="SAM" id="MobiDB-lite"/>
    </source>
</evidence>
<gene>
    <name evidence="6" type="ORF">CCAX7_19370</name>
</gene>
<feature type="compositionally biased region" description="Pro residues" evidence="5">
    <location>
        <begin position="110"/>
        <end position="121"/>
    </location>
</feature>
<feature type="region of interest" description="Disordered" evidence="5">
    <location>
        <begin position="1"/>
        <end position="23"/>
    </location>
</feature>
<dbReference type="Gene3D" id="3.30.1150.10">
    <property type="match status" value="1"/>
</dbReference>
<dbReference type="EMBL" id="AP025739">
    <property type="protein sequence ID" value="BDI29886.1"/>
    <property type="molecule type" value="Genomic_DNA"/>
</dbReference>
<evidence type="ECO:0000256" key="4">
    <source>
        <dbReference type="ARBA" id="ARBA00023136"/>
    </source>
</evidence>
<feature type="compositionally biased region" description="Pro residues" evidence="5">
    <location>
        <begin position="204"/>
        <end position="213"/>
    </location>
</feature>
<keyword evidence="3" id="KW-1133">Transmembrane helix</keyword>
<dbReference type="AlphaFoldDB" id="A0A402D590"/>
<evidence type="ECO:0000256" key="1">
    <source>
        <dbReference type="ARBA" id="ARBA00004167"/>
    </source>
</evidence>
<feature type="region of interest" description="Disordered" evidence="5">
    <location>
        <begin position="65"/>
        <end position="236"/>
    </location>
</feature>
<dbReference type="RefSeq" id="WP_119324648.1">
    <property type="nucleotide sequence ID" value="NZ_AP025739.1"/>
</dbReference>
<dbReference type="SUPFAM" id="SSF74653">
    <property type="entry name" value="TolA/TonB C-terminal domain"/>
    <property type="match status" value="1"/>
</dbReference>
<comment type="subcellular location">
    <subcellularLocation>
        <location evidence="1">Membrane</location>
        <topology evidence="1">Single-pass membrane protein</topology>
    </subcellularLocation>
</comment>
<feature type="compositionally biased region" description="Pro residues" evidence="5">
    <location>
        <begin position="1"/>
        <end position="10"/>
    </location>
</feature>
<dbReference type="NCBIfam" id="TIGR01352">
    <property type="entry name" value="tonB_Cterm"/>
    <property type="match status" value="1"/>
</dbReference>
<proteinExistence type="predicted"/>
<dbReference type="GO" id="GO:0016020">
    <property type="term" value="C:membrane"/>
    <property type="evidence" value="ECO:0007669"/>
    <property type="project" value="UniProtKB-SubCell"/>
</dbReference>
<dbReference type="Pfam" id="PF03544">
    <property type="entry name" value="TonB_C"/>
    <property type="match status" value="1"/>
</dbReference>
<feature type="compositionally biased region" description="Pro residues" evidence="5">
    <location>
        <begin position="172"/>
        <end position="193"/>
    </location>
</feature>
<name>A0A402D590_9BACT</name>
<dbReference type="InterPro" id="IPR037682">
    <property type="entry name" value="TonB_C"/>
</dbReference>
<dbReference type="InterPro" id="IPR006260">
    <property type="entry name" value="TonB/TolA_C"/>
</dbReference>
<sequence>MAPSTLPPPTQNSSAHGGLAEDRPSRRLAWAVTASLAANALLWWQAARILPHTTPSPTVIEVTRVVPPKPEHRRPEPKPRVVPPKPKPIVPPPPLPRAVHTPPRVTARPIPQPLRPVPRHAPPAGAHSHVLTARPDHAAPAPQDHTALAGGGANLGAPLGHQNAGGAHTEAPPQPAPVAPPAPAPEPPRPAPQAPVEAAKPEPPKPAPPPAPAGPTQDAEPSNQEKPEIPDELKQDTFKSFVRVKVEIEADGSFTPTLRTSSGNAEIDRRVLAALQRWRWKPALQNGAPVHSTQLFRFEFEVE</sequence>
<feature type="compositionally biased region" description="Basic and acidic residues" evidence="5">
    <location>
        <begin position="223"/>
        <end position="236"/>
    </location>
</feature>
<organism evidence="6 7">
    <name type="scientific">Capsulimonas corticalis</name>
    <dbReference type="NCBI Taxonomy" id="2219043"/>
    <lineage>
        <taxon>Bacteria</taxon>
        <taxon>Bacillati</taxon>
        <taxon>Armatimonadota</taxon>
        <taxon>Armatimonadia</taxon>
        <taxon>Capsulimonadales</taxon>
        <taxon>Capsulimonadaceae</taxon>
        <taxon>Capsulimonas</taxon>
    </lineage>
</organism>
<keyword evidence="2" id="KW-0812">Transmembrane</keyword>